<evidence type="ECO:0000313" key="2">
    <source>
        <dbReference type="EMBL" id="AEW99463.1"/>
    </source>
</evidence>
<keyword evidence="3" id="KW-1185">Reference proteome</keyword>
<dbReference type="HOGENOM" id="CLU_2774025_0_0_11"/>
<dbReference type="AlphaFoldDB" id="G8XFC0"/>
<sequence length="69" mass="7440">MRRGRVRPSGRAHRVSVGRRAEPPGRARRGGQRIIHATTDTRRDSGSAPGSAPARERHPAPSPRWAAAG</sequence>
<evidence type="ECO:0000313" key="3">
    <source>
        <dbReference type="Proteomes" id="UP000007842"/>
    </source>
</evidence>
<feature type="region of interest" description="Disordered" evidence="1">
    <location>
        <begin position="1"/>
        <end position="69"/>
    </location>
</feature>
<dbReference type="EMBL" id="CP003229">
    <property type="protein sequence ID" value="AEW99463.1"/>
    <property type="molecule type" value="Genomic_DNA"/>
</dbReference>
<protein>
    <submittedName>
        <fullName evidence="2">Uncharacterized protein</fullName>
    </submittedName>
</protein>
<keyword evidence="2" id="KW-0614">Plasmid</keyword>
<organism evidence="2 3">
    <name type="scientific">Streptantibioticus cattleyicolor (strain ATCC 35852 / DSM 46488 / JCM 4925 / NBRC 14057 / NRRL 8057)</name>
    <name type="common">Streptomyces cattleya</name>
    <dbReference type="NCBI Taxonomy" id="1003195"/>
    <lineage>
        <taxon>Bacteria</taxon>
        <taxon>Bacillati</taxon>
        <taxon>Actinomycetota</taxon>
        <taxon>Actinomycetes</taxon>
        <taxon>Kitasatosporales</taxon>
        <taxon>Streptomycetaceae</taxon>
        <taxon>Streptantibioticus</taxon>
    </lineage>
</organism>
<geneLocation type="plasmid" evidence="2 3">
    <name>pSCATT</name>
</geneLocation>
<feature type="compositionally biased region" description="Basic residues" evidence="1">
    <location>
        <begin position="1"/>
        <end position="17"/>
    </location>
</feature>
<dbReference type="PATRIC" id="fig|1003195.29.peg.7068"/>
<name>G8XFC0_STREN</name>
<proteinExistence type="predicted"/>
<dbReference type="KEGG" id="scy:SCATT_p12700"/>
<reference evidence="3" key="1">
    <citation type="submission" date="2011-12" db="EMBL/GenBank/DDBJ databases">
        <title>Complete genome sequence of Streptomyces cattleya strain DSM 46488.</title>
        <authorList>
            <person name="Ou H.-Y."/>
            <person name="Li P."/>
            <person name="Zhao C."/>
            <person name="O'Hagan D."/>
            <person name="Deng Z."/>
        </authorList>
    </citation>
    <scope>NUCLEOTIDE SEQUENCE [LARGE SCALE GENOMIC DNA]</scope>
    <source>
        <strain evidence="3">ATCC 35852 / DSM 46488 / JCM 4925 / NBRC 14057 / NRRL 8057</strain>
        <plasmid evidence="3">Plasmid pSCATT</plasmid>
    </source>
</reference>
<gene>
    <name evidence="2" type="ordered locus">SCATT_p12700</name>
</gene>
<dbReference type="Proteomes" id="UP000007842">
    <property type="component" value="Plasmid pSCATT"/>
</dbReference>
<evidence type="ECO:0000256" key="1">
    <source>
        <dbReference type="SAM" id="MobiDB-lite"/>
    </source>
</evidence>
<accession>G8XFC0</accession>